<dbReference type="PANTHER" id="PTHR46525:SF6">
    <property type="entry name" value="ARABIDOPSIS THALIANA GENOMIC DNA, CHROMOSOME 5, P1 CLONE:MOK16"/>
    <property type="match status" value="1"/>
</dbReference>
<feature type="region of interest" description="Disordered" evidence="2">
    <location>
        <begin position="105"/>
        <end position="129"/>
    </location>
</feature>
<dbReference type="InterPro" id="IPR007608">
    <property type="entry name" value="Senescence_reg_S40"/>
</dbReference>
<accession>A0A1J7HIP1</accession>
<dbReference type="Pfam" id="PF04520">
    <property type="entry name" value="Senescence_reg"/>
    <property type="match status" value="1"/>
</dbReference>
<evidence type="ECO:0000256" key="1">
    <source>
        <dbReference type="ARBA" id="ARBA00034773"/>
    </source>
</evidence>
<evidence type="ECO:0000313" key="4">
    <source>
        <dbReference type="Proteomes" id="UP000188354"/>
    </source>
</evidence>
<dbReference type="OMA" id="EYKSHVV"/>
<dbReference type="Proteomes" id="UP000188354">
    <property type="component" value="Chromosome LG11"/>
</dbReference>
<evidence type="ECO:0008006" key="5">
    <source>
        <dbReference type="Google" id="ProtNLM"/>
    </source>
</evidence>
<dbReference type="Gramene" id="OIW01613">
    <property type="protein sequence ID" value="OIW01613"/>
    <property type="gene ID" value="TanjilG_31203"/>
</dbReference>
<dbReference type="AlphaFoldDB" id="A0A1J7HIP1"/>
<protein>
    <recommendedName>
        <fullName evidence="5">Senescence regulator S40</fullName>
    </recommendedName>
</protein>
<organism evidence="3 4">
    <name type="scientific">Lupinus angustifolius</name>
    <name type="common">Narrow-leaved blue lupine</name>
    <dbReference type="NCBI Taxonomy" id="3871"/>
    <lineage>
        <taxon>Eukaryota</taxon>
        <taxon>Viridiplantae</taxon>
        <taxon>Streptophyta</taxon>
        <taxon>Embryophyta</taxon>
        <taxon>Tracheophyta</taxon>
        <taxon>Spermatophyta</taxon>
        <taxon>Magnoliopsida</taxon>
        <taxon>eudicotyledons</taxon>
        <taxon>Gunneridae</taxon>
        <taxon>Pentapetalae</taxon>
        <taxon>rosids</taxon>
        <taxon>fabids</taxon>
        <taxon>Fabales</taxon>
        <taxon>Fabaceae</taxon>
        <taxon>Papilionoideae</taxon>
        <taxon>50 kb inversion clade</taxon>
        <taxon>genistoids sensu lato</taxon>
        <taxon>core genistoids</taxon>
        <taxon>Genisteae</taxon>
        <taxon>Lupinus</taxon>
    </lineage>
</organism>
<dbReference type="OrthoDB" id="1917735at2759"/>
<dbReference type="KEGG" id="lang:109359394"/>
<proteinExistence type="inferred from homology"/>
<comment type="similarity">
    <text evidence="1">Belongs to the senescence regulator S40 family.</text>
</comment>
<gene>
    <name evidence="3" type="ORF">TanjilG_31203</name>
</gene>
<dbReference type="GO" id="GO:0010150">
    <property type="term" value="P:leaf senescence"/>
    <property type="evidence" value="ECO:0007669"/>
    <property type="project" value="UniProtKB-ARBA"/>
</dbReference>
<reference evidence="3 4" key="1">
    <citation type="journal article" date="2017" name="Plant Biotechnol. J.">
        <title>A comprehensive draft genome sequence for lupin (Lupinus angustifolius), an emerging health food: insights into plant-microbe interactions and legume evolution.</title>
        <authorList>
            <person name="Hane J.K."/>
            <person name="Ming Y."/>
            <person name="Kamphuis L.G."/>
            <person name="Nelson M.N."/>
            <person name="Garg G."/>
            <person name="Atkins C.A."/>
            <person name="Bayer P.E."/>
            <person name="Bravo A."/>
            <person name="Bringans S."/>
            <person name="Cannon S."/>
            <person name="Edwards D."/>
            <person name="Foley R."/>
            <person name="Gao L.L."/>
            <person name="Harrison M.J."/>
            <person name="Huang W."/>
            <person name="Hurgobin B."/>
            <person name="Li S."/>
            <person name="Liu C.W."/>
            <person name="McGrath A."/>
            <person name="Morahan G."/>
            <person name="Murray J."/>
            <person name="Weller J."/>
            <person name="Jian J."/>
            <person name="Singh K.B."/>
        </authorList>
    </citation>
    <scope>NUCLEOTIDE SEQUENCE [LARGE SCALE GENOMIC DNA]</scope>
    <source>
        <strain evidence="4">cv. Tanjil</strain>
        <tissue evidence="3">Whole plant</tissue>
    </source>
</reference>
<evidence type="ECO:0000256" key="2">
    <source>
        <dbReference type="SAM" id="MobiDB-lite"/>
    </source>
</evidence>
<dbReference type="PANTHER" id="PTHR46525">
    <property type="entry name" value="EMB|CAB72159.1"/>
    <property type="match status" value="1"/>
</dbReference>
<dbReference type="EMBL" id="CM007371">
    <property type="protein sequence ID" value="OIW01613.1"/>
    <property type="molecule type" value="Genomic_DNA"/>
</dbReference>
<dbReference type="STRING" id="3871.A0A1J7HIP1"/>
<feature type="compositionally biased region" description="Acidic residues" evidence="2">
    <location>
        <begin position="107"/>
        <end position="120"/>
    </location>
</feature>
<sequence>MASRKSFLTKPNYIFPATPDTNFIPKSSESVFDFDEADVWNISNTTTNNTTYEAKKSIPTLKISSRKVDAAGRVTHTPVGPASMPVNIPDWSKILKGEYKEHKKWDTDDDDEDFGDDDKDEEGHHVGIRVPPHEYLARTRAASLSVHEGIGRTLKGRDLCSVRNAIWKKVGFED</sequence>
<keyword evidence="4" id="KW-1185">Reference proteome</keyword>
<name>A0A1J7HIP1_LUPAN</name>
<evidence type="ECO:0000313" key="3">
    <source>
        <dbReference type="EMBL" id="OIW01613.1"/>
    </source>
</evidence>